<keyword evidence="9" id="KW-1185">Reference proteome</keyword>
<dbReference type="PROSITE" id="PS51232">
    <property type="entry name" value="GBD_FH3"/>
    <property type="match status" value="1"/>
</dbReference>
<dbReference type="GO" id="GO:0051015">
    <property type="term" value="F:actin filament binding"/>
    <property type="evidence" value="ECO:0007669"/>
    <property type="project" value="TreeGrafter"/>
</dbReference>
<evidence type="ECO:0000256" key="1">
    <source>
        <dbReference type="ARBA" id="ARBA00008214"/>
    </source>
</evidence>
<protein>
    <submittedName>
        <fullName evidence="8">Uncharacterized protein</fullName>
    </submittedName>
</protein>
<evidence type="ECO:0000256" key="2">
    <source>
        <dbReference type="ARBA" id="ARBA00023054"/>
    </source>
</evidence>
<comment type="similarity">
    <text evidence="1">Belongs to the formin homology family. Diaphanous subfamily.</text>
</comment>
<feature type="region of interest" description="Disordered" evidence="4">
    <location>
        <begin position="987"/>
        <end position="1061"/>
    </location>
</feature>
<gene>
    <name evidence="8" type="ORF">RB653_006307</name>
</gene>
<dbReference type="InterPro" id="IPR042201">
    <property type="entry name" value="FH2_Formin_sf"/>
</dbReference>
<dbReference type="PROSITE" id="PS51231">
    <property type="entry name" value="DAD"/>
    <property type="match status" value="1"/>
</dbReference>
<feature type="compositionally biased region" description="Pro residues" evidence="4">
    <location>
        <begin position="534"/>
        <end position="584"/>
    </location>
</feature>
<dbReference type="Proteomes" id="UP001344447">
    <property type="component" value="Unassembled WGS sequence"/>
</dbReference>
<dbReference type="InterPro" id="IPR014768">
    <property type="entry name" value="GBD/FH3_dom"/>
</dbReference>
<dbReference type="GO" id="GO:0005522">
    <property type="term" value="F:profilin binding"/>
    <property type="evidence" value="ECO:0007669"/>
    <property type="project" value="TreeGrafter"/>
</dbReference>
<dbReference type="PROSITE" id="PS51444">
    <property type="entry name" value="FH2"/>
    <property type="match status" value="1"/>
</dbReference>
<dbReference type="Pfam" id="PF06371">
    <property type="entry name" value="Drf_GBD"/>
    <property type="match status" value="1"/>
</dbReference>
<dbReference type="SMART" id="SM01140">
    <property type="entry name" value="Drf_GBD"/>
    <property type="match status" value="1"/>
</dbReference>
<feature type="compositionally biased region" description="Polar residues" evidence="4">
    <location>
        <begin position="454"/>
        <end position="468"/>
    </location>
</feature>
<dbReference type="SUPFAM" id="SSF48371">
    <property type="entry name" value="ARM repeat"/>
    <property type="match status" value="1"/>
</dbReference>
<feature type="compositionally biased region" description="Low complexity" evidence="4">
    <location>
        <begin position="428"/>
        <end position="453"/>
    </location>
</feature>
<dbReference type="AlphaFoldDB" id="A0AAN7Z025"/>
<evidence type="ECO:0000313" key="9">
    <source>
        <dbReference type="Proteomes" id="UP001344447"/>
    </source>
</evidence>
<feature type="compositionally biased region" description="Low complexity" evidence="4">
    <location>
        <begin position="999"/>
        <end position="1048"/>
    </location>
</feature>
<evidence type="ECO:0000259" key="7">
    <source>
        <dbReference type="PROSITE" id="PS51444"/>
    </source>
</evidence>
<proteinExistence type="inferred from homology"/>
<dbReference type="PANTHER" id="PTHR45725">
    <property type="entry name" value="FORMIN HOMOLOGY 2 FAMILY MEMBER"/>
    <property type="match status" value="1"/>
</dbReference>
<dbReference type="SMART" id="SM01139">
    <property type="entry name" value="Drf_FH3"/>
    <property type="match status" value="1"/>
</dbReference>
<evidence type="ECO:0000256" key="4">
    <source>
        <dbReference type="SAM" id="MobiDB-lite"/>
    </source>
</evidence>
<dbReference type="Gene3D" id="1.25.10.10">
    <property type="entry name" value="Leucine-rich Repeat Variant"/>
    <property type="match status" value="1"/>
</dbReference>
<dbReference type="SMART" id="SM00498">
    <property type="entry name" value="FH2"/>
    <property type="match status" value="1"/>
</dbReference>
<evidence type="ECO:0000256" key="3">
    <source>
        <dbReference type="ARBA" id="ARBA00023203"/>
    </source>
</evidence>
<dbReference type="InterPro" id="IPR051425">
    <property type="entry name" value="Formin_Homology"/>
</dbReference>
<name>A0AAN7Z025_9MYCE</name>
<feature type="domain" description="GBD/FH3" evidence="6">
    <location>
        <begin position="36"/>
        <end position="404"/>
    </location>
</feature>
<evidence type="ECO:0000259" key="5">
    <source>
        <dbReference type="PROSITE" id="PS51231"/>
    </source>
</evidence>
<evidence type="ECO:0000259" key="6">
    <source>
        <dbReference type="PROSITE" id="PS51232"/>
    </source>
</evidence>
<feature type="region of interest" description="Disordered" evidence="4">
    <location>
        <begin position="512"/>
        <end position="607"/>
    </location>
</feature>
<dbReference type="FunFam" id="1.20.58.2220:FF:000028">
    <property type="entry name" value="Formin-D"/>
    <property type="match status" value="1"/>
</dbReference>
<dbReference type="Pfam" id="PF02181">
    <property type="entry name" value="FH2"/>
    <property type="match status" value="1"/>
</dbReference>
<dbReference type="InterPro" id="IPR016024">
    <property type="entry name" value="ARM-type_fold"/>
</dbReference>
<feature type="compositionally biased region" description="Low complexity" evidence="4">
    <location>
        <begin position="585"/>
        <end position="594"/>
    </location>
</feature>
<comment type="caution">
    <text evidence="8">The sequence shown here is derived from an EMBL/GenBank/DDBJ whole genome shotgun (WGS) entry which is preliminary data.</text>
</comment>
<dbReference type="PANTHER" id="PTHR45725:SF8">
    <property type="entry name" value="FORMIN-B"/>
    <property type="match status" value="1"/>
</dbReference>
<evidence type="ECO:0000313" key="8">
    <source>
        <dbReference type="EMBL" id="KAK5584691.1"/>
    </source>
</evidence>
<dbReference type="InterPro" id="IPR011989">
    <property type="entry name" value="ARM-like"/>
</dbReference>
<dbReference type="InterPro" id="IPR015425">
    <property type="entry name" value="FH2_Formin"/>
</dbReference>
<sequence length="1109" mass="121487">MFFKGKKKDKEKSHGNIGNVISVENKSVSQSNLHSEQNLSNEDLKIQFSQLLYELGVPEAKRAEMELWSNDKKWMLLVQNKDKIKDHEEKMKQKGSLYETPQFYLSLLRENASIQKTISDLKVSLASNKLSWIDSFIGLSGFDEILKIFQTFQLKPDKNSTDFIILFDCVNIIKSILNSQGGVKSVMTTSHTLKVLVLCLDLSYPADLRNAVLQLTAALTLLPTVGHSYVLEAIENFKVSNREKVRFQTIIEGTRSISNTQIHYEYLTSFMNFVNSIVNSPADLQIRIGLRSEFTSLKLIELISNSKGVSEDLDTQINLFFECMEEDNDEVGAQYKEVNIRSPSEVSTKIDTLLQGHPALHHHFISIIKGLYTLASTQSDLGGSMWNILDESVGLILKDPSKESQVEKLQHENNLLKSQLSEFELKLNNNNGNNSNVSTPNNNNNNGSPLLSSQQVQEFEQKLQISQNEKSESQNKVKQLESEIKGLNSTLTGLQLKVTKLEADLLSASIKTSPSEANGTTTSPIDAPSSPSLGAPPPPPPPPAPSGGAPPPPPPPPPSGGSAPPPPPPPPGGSGPPPPPPPPGGMKKPGAPAGPVLPNLPPKKSTVPSVKMVGLQWKKVNNNVIENSIWMNVKDYNLNDQFKQLEELFQVKKPTTTPAAPGGSNVTVGGGGGVAKPLASTSTPTISILDPKRSQAISIMLSRFKMSFADLSKAITNLDESKLNLEDAKSLLKFVPSAEEIELLKEEDPSCFGKPEQFLWELSKINRISEKLECFIFKQKLSTQIEELTPDINALLKGSMETKNNKSFHQILEIVLSLGNFINGGTPRGDIYGFKLDSLSGLVDCRSTSDSKVTLMTWLIQFLENKHSSLLDFHQEFTAIDEAKRVSIQNLRSEVASLKKGLTLLTNEVEKSEGPSKTILSGFVGKSTDAVTLIEKQFNTAIESFNSTVQFYGEDVKTASPEEFFQHISKFKNEFKRTFESIQKERENAQKLAARKKAAASGPAPTSSTSALNVGPKSPVSGVSPTSKSSISISPKSPQIQLPPSSQQQHDEDDDIPQNGTFMDQLMSKMKGGEAIRASRRASQYVFNQNGTGGVGAIDALNAALKNKK</sequence>
<reference evidence="8 9" key="1">
    <citation type="submission" date="2023-11" db="EMBL/GenBank/DDBJ databases">
        <title>Dfirmibasis_genome.</title>
        <authorList>
            <person name="Edelbroek B."/>
            <person name="Kjellin J."/>
            <person name="Jerlstrom-Hultqvist J."/>
            <person name="Soderbom F."/>
        </authorList>
    </citation>
    <scope>NUCLEOTIDE SEQUENCE [LARGE SCALE GENOMIC DNA]</scope>
    <source>
        <strain evidence="8 9">TNS-C-14</strain>
    </source>
</reference>
<feature type="compositionally biased region" description="Polar residues" evidence="4">
    <location>
        <begin position="512"/>
        <end position="524"/>
    </location>
</feature>
<dbReference type="InterPro" id="IPR010473">
    <property type="entry name" value="GTPase-bd"/>
</dbReference>
<dbReference type="EMBL" id="JAVFKY010000001">
    <property type="protein sequence ID" value="KAK5584691.1"/>
    <property type="molecule type" value="Genomic_DNA"/>
</dbReference>
<dbReference type="InterPro" id="IPR014767">
    <property type="entry name" value="DAD_dom"/>
</dbReference>
<dbReference type="GO" id="GO:0070060">
    <property type="term" value="P:'de novo' actin filament nucleation"/>
    <property type="evidence" value="ECO:0007669"/>
    <property type="project" value="TreeGrafter"/>
</dbReference>
<keyword evidence="2" id="KW-0175">Coiled coil</keyword>
<keyword evidence="3" id="KW-0009">Actin-binding</keyword>
<dbReference type="InterPro" id="IPR010472">
    <property type="entry name" value="FH3_dom"/>
</dbReference>
<dbReference type="GO" id="GO:0015629">
    <property type="term" value="C:actin cytoskeleton"/>
    <property type="evidence" value="ECO:0007669"/>
    <property type="project" value="TreeGrafter"/>
</dbReference>
<feature type="domain" description="FH2" evidence="7">
    <location>
        <begin position="602"/>
        <end position="1001"/>
    </location>
</feature>
<dbReference type="Pfam" id="PF06367">
    <property type="entry name" value="Drf_FH3"/>
    <property type="match status" value="1"/>
</dbReference>
<dbReference type="Gene3D" id="1.20.58.2220">
    <property type="entry name" value="Formin, FH2 domain"/>
    <property type="match status" value="1"/>
</dbReference>
<accession>A0AAN7Z025</accession>
<dbReference type="GO" id="GO:0031267">
    <property type="term" value="F:small GTPase binding"/>
    <property type="evidence" value="ECO:0007669"/>
    <property type="project" value="InterPro"/>
</dbReference>
<feature type="region of interest" description="Disordered" evidence="4">
    <location>
        <begin position="1"/>
        <end position="21"/>
    </location>
</feature>
<organism evidence="8 9">
    <name type="scientific">Dictyostelium firmibasis</name>
    <dbReference type="NCBI Taxonomy" id="79012"/>
    <lineage>
        <taxon>Eukaryota</taxon>
        <taxon>Amoebozoa</taxon>
        <taxon>Evosea</taxon>
        <taxon>Eumycetozoa</taxon>
        <taxon>Dictyostelia</taxon>
        <taxon>Dictyosteliales</taxon>
        <taxon>Dictyosteliaceae</taxon>
        <taxon>Dictyostelium</taxon>
    </lineage>
</organism>
<feature type="domain" description="DAD" evidence="5">
    <location>
        <begin position="1054"/>
        <end position="1083"/>
    </location>
</feature>
<dbReference type="GO" id="GO:0030041">
    <property type="term" value="P:actin filament polymerization"/>
    <property type="evidence" value="ECO:0007669"/>
    <property type="project" value="TreeGrafter"/>
</dbReference>
<feature type="region of interest" description="Disordered" evidence="4">
    <location>
        <begin position="427"/>
        <end position="477"/>
    </location>
</feature>
<dbReference type="SUPFAM" id="SSF101447">
    <property type="entry name" value="Formin homology 2 domain (FH2 domain)"/>
    <property type="match status" value="1"/>
</dbReference>